<feature type="domain" description="HTH gntR-type" evidence="4">
    <location>
        <begin position="35"/>
        <end position="103"/>
    </location>
</feature>
<dbReference type="GO" id="GO:0003700">
    <property type="term" value="F:DNA-binding transcription factor activity"/>
    <property type="evidence" value="ECO:0007669"/>
    <property type="project" value="InterPro"/>
</dbReference>
<dbReference type="Gene3D" id="3.40.50.2300">
    <property type="match status" value="2"/>
</dbReference>
<dbReference type="SMART" id="SM00345">
    <property type="entry name" value="HTH_GNTR"/>
    <property type="match status" value="1"/>
</dbReference>
<keyword evidence="6" id="KW-1185">Reference proteome</keyword>
<dbReference type="AlphaFoldDB" id="A0A1G9RTR7"/>
<evidence type="ECO:0000256" key="3">
    <source>
        <dbReference type="ARBA" id="ARBA00023163"/>
    </source>
</evidence>
<keyword evidence="1" id="KW-0805">Transcription regulation</keyword>
<dbReference type="PANTHER" id="PTHR38445">
    <property type="entry name" value="HTH-TYPE TRANSCRIPTIONAL REPRESSOR YTRA"/>
    <property type="match status" value="1"/>
</dbReference>
<dbReference type="InterPro" id="IPR000524">
    <property type="entry name" value="Tscrpt_reg_HTH_GntR"/>
</dbReference>
<organism evidence="5 6">
    <name type="scientific">Daejeonella rubra</name>
    <dbReference type="NCBI Taxonomy" id="990371"/>
    <lineage>
        <taxon>Bacteria</taxon>
        <taxon>Pseudomonadati</taxon>
        <taxon>Bacteroidota</taxon>
        <taxon>Sphingobacteriia</taxon>
        <taxon>Sphingobacteriales</taxon>
        <taxon>Sphingobacteriaceae</taxon>
        <taxon>Daejeonella</taxon>
    </lineage>
</organism>
<dbReference type="EMBL" id="FNHH01000008">
    <property type="protein sequence ID" value="SDM26573.1"/>
    <property type="molecule type" value="Genomic_DNA"/>
</dbReference>
<dbReference type="InterPro" id="IPR028082">
    <property type="entry name" value="Peripla_BP_I"/>
</dbReference>
<evidence type="ECO:0000313" key="6">
    <source>
        <dbReference type="Proteomes" id="UP000199226"/>
    </source>
</evidence>
<sequence>MSFVLLLKAAIFPFKLPMKPARIFNHILIDEYSATPKYLQLTNSIKDAIIAGKIKKDDLLPSINELSCVLEISRDTAEKGYKHLKNLGIVNSVPGKGYYIANTDFRQRLRIFLLFNKLSAHKKIVYDAFVSALGNDVAIDFYIYNNDFALFKKLLDNKREDYSHYVIIPHFIEGGEESCHLINAIPKEKLLLMDKRVPGVDGEYAAVYENFEKDIYNALEQAKDQLSKYHTLKIIFPDKSYFPDEIIKGFYHFCQQYAFTPRLVRNITTEPINEGEAFINLMEADLVTLIERIISLDLKVGQQVGVISYNETPLKKVILSGITTISTDFFQMGQLAAKLILNNSREHIEVPFHLTLRPSL</sequence>
<name>A0A1G9RTR7_9SPHI</name>
<proteinExistence type="predicted"/>
<evidence type="ECO:0000259" key="4">
    <source>
        <dbReference type="PROSITE" id="PS50949"/>
    </source>
</evidence>
<dbReference type="PANTHER" id="PTHR38445:SF10">
    <property type="entry name" value="GNTR-FAMILY TRANSCRIPTIONAL REGULATOR"/>
    <property type="match status" value="1"/>
</dbReference>
<dbReference type="InterPro" id="IPR036390">
    <property type="entry name" value="WH_DNA-bd_sf"/>
</dbReference>
<protein>
    <submittedName>
        <fullName evidence="5">Regulatory protein, gntR family</fullName>
    </submittedName>
</protein>
<dbReference type="SUPFAM" id="SSF46785">
    <property type="entry name" value="Winged helix' DNA-binding domain"/>
    <property type="match status" value="1"/>
</dbReference>
<keyword evidence="2" id="KW-0238">DNA-binding</keyword>
<dbReference type="GO" id="GO:0003677">
    <property type="term" value="F:DNA binding"/>
    <property type="evidence" value="ECO:0007669"/>
    <property type="project" value="UniProtKB-KW"/>
</dbReference>
<dbReference type="CDD" id="cd07377">
    <property type="entry name" value="WHTH_GntR"/>
    <property type="match status" value="1"/>
</dbReference>
<gene>
    <name evidence="5" type="ORF">SAMN05421813_108152</name>
</gene>
<evidence type="ECO:0000256" key="1">
    <source>
        <dbReference type="ARBA" id="ARBA00023015"/>
    </source>
</evidence>
<dbReference type="Gene3D" id="1.10.10.10">
    <property type="entry name" value="Winged helix-like DNA-binding domain superfamily/Winged helix DNA-binding domain"/>
    <property type="match status" value="1"/>
</dbReference>
<keyword evidence="3" id="KW-0804">Transcription</keyword>
<dbReference type="STRING" id="990371.SAMN05421813_108152"/>
<reference evidence="6" key="1">
    <citation type="submission" date="2016-10" db="EMBL/GenBank/DDBJ databases">
        <authorList>
            <person name="Varghese N."/>
            <person name="Submissions S."/>
        </authorList>
    </citation>
    <scope>NUCLEOTIDE SEQUENCE [LARGE SCALE GENOMIC DNA]</scope>
    <source>
        <strain evidence="6">DSM 24536</strain>
    </source>
</reference>
<accession>A0A1G9RTR7</accession>
<evidence type="ECO:0000313" key="5">
    <source>
        <dbReference type="EMBL" id="SDM26573.1"/>
    </source>
</evidence>
<dbReference type="SUPFAM" id="SSF53822">
    <property type="entry name" value="Periplasmic binding protein-like I"/>
    <property type="match status" value="1"/>
</dbReference>
<dbReference type="InterPro" id="IPR036388">
    <property type="entry name" value="WH-like_DNA-bd_sf"/>
</dbReference>
<dbReference type="Proteomes" id="UP000199226">
    <property type="component" value="Unassembled WGS sequence"/>
</dbReference>
<dbReference type="PROSITE" id="PS50949">
    <property type="entry name" value="HTH_GNTR"/>
    <property type="match status" value="1"/>
</dbReference>
<dbReference type="Pfam" id="PF00392">
    <property type="entry name" value="GntR"/>
    <property type="match status" value="1"/>
</dbReference>
<evidence type="ECO:0000256" key="2">
    <source>
        <dbReference type="ARBA" id="ARBA00023125"/>
    </source>
</evidence>